<reference evidence="4 5" key="1">
    <citation type="journal article" date="2015" name="Genome Biol. Evol.">
        <title>Comparative Genomics of a Bacterivorous Green Alga Reveals Evolutionary Causalities and Consequences of Phago-Mixotrophic Mode of Nutrition.</title>
        <authorList>
            <person name="Burns J.A."/>
            <person name="Paasch A."/>
            <person name="Narechania A."/>
            <person name="Kim E."/>
        </authorList>
    </citation>
    <scope>NUCLEOTIDE SEQUENCE [LARGE SCALE GENOMIC DNA]</scope>
    <source>
        <strain evidence="4 5">PLY_AMNH</strain>
    </source>
</reference>
<organism evidence="4 5">
    <name type="scientific">Cymbomonas tetramitiformis</name>
    <dbReference type="NCBI Taxonomy" id="36881"/>
    <lineage>
        <taxon>Eukaryota</taxon>
        <taxon>Viridiplantae</taxon>
        <taxon>Chlorophyta</taxon>
        <taxon>Pyramimonadophyceae</taxon>
        <taxon>Pyramimonadales</taxon>
        <taxon>Pyramimonadaceae</taxon>
        <taxon>Cymbomonas</taxon>
    </lineage>
</organism>
<dbReference type="AlphaFoldDB" id="A0AAE0G4B3"/>
<feature type="repeat" description="ANK" evidence="3">
    <location>
        <begin position="387"/>
        <end position="419"/>
    </location>
</feature>
<dbReference type="PANTHER" id="PTHR24198:SF165">
    <property type="entry name" value="ANKYRIN REPEAT-CONTAINING PROTEIN-RELATED"/>
    <property type="match status" value="1"/>
</dbReference>
<feature type="repeat" description="ANK" evidence="3">
    <location>
        <begin position="142"/>
        <end position="174"/>
    </location>
</feature>
<dbReference type="InterPro" id="IPR036770">
    <property type="entry name" value="Ankyrin_rpt-contain_sf"/>
</dbReference>
<sequence length="854" mass="93571">MVEFSSLLEGGTFDVDEPAFDATMDKGQLGNTALMICAENGWYEGAKLLLQKGANVLIRNEWGKTPLHFACETGNLEITLLLIENKSNLEAVALSVPKWVNEDKTTNFLQVGVDVDEEEVSDDLNRRGNIIPPVLQMWDGNKGARPLHMAVSSGRLECVELLLTAGADVNTGDDVGNSPCMLAAKNLNLNMLQLLLSTKQNLNLMLSNTSFQTALDIAVQSAERDDGKFVKILLEKGADPNLPNLKERPTLVTILKAVTLKKFEEAKLLVEYGANLQVVNNEGKSLLQIAMELDHKEMVELLVDAEKISINHQDLKGNTPLLAGCCKNSIDSVRSLLHNCKDKEFDVNLPNLDGNAALHEALLRGYTDLVMLLLSDNRTDTDRHGKRGSTALCIAVARGYMECVLELLKVGAAIDAVGVVNQTALTVAADCKHLDILEVLLQHNASPNLQDEDGCTCIMRGVNAGFLEGVSAILKTCKDVDLELMDNSDKTALACALLQPNPEFVTLLLQNGAAVDIQDFEGATPLMVAARGGGMESVSELLKFGADVNKVDHKGRSSLWYALQKSPTQKFELALTLLDHGASPNSYYDDTLGLGWLHYAIMEDNHEFAERWAGLGGDISMCGGHARVTIGPPGLEEKVLLKQVDPLSLCVLCGKKEMLDILLKLSNRFVDEAFTAAVVMDSKARAEVGEFKVKSQKKKASSSEATHQSFWGMDTKHTYYIKNESGAAEQAVQFYRSMVETLLDAGANPDSDVEDWGCTALTFYVSQSDYFMMLKLLEYGADSEHYFHIPKGGKPFHEDMSLQKKKKGGFGNTRNSALAKMLHHREYHFGAGGLINNLIYAAYRYRARPLLPSP</sequence>
<dbReference type="EMBL" id="LGRX02009833">
    <property type="protein sequence ID" value="KAK3271334.1"/>
    <property type="molecule type" value="Genomic_DNA"/>
</dbReference>
<comment type="caution">
    <text evidence="4">The sequence shown here is derived from an EMBL/GenBank/DDBJ whole genome shotgun (WGS) entry which is preliminary data.</text>
</comment>
<feature type="repeat" description="ANK" evidence="3">
    <location>
        <begin position="488"/>
        <end position="520"/>
    </location>
</feature>
<dbReference type="Gene3D" id="1.25.40.20">
    <property type="entry name" value="Ankyrin repeat-containing domain"/>
    <property type="match status" value="6"/>
</dbReference>
<feature type="repeat" description="ANK" evidence="3">
    <location>
        <begin position="62"/>
        <end position="94"/>
    </location>
</feature>
<dbReference type="PANTHER" id="PTHR24198">
    <property type="entry name" value="ANKYRIN REPEAT AND PROTEIN KINASE DOMAIN-CONTAINING PROTEIN"/>
    <property type="match status" value="1"/>
</dbReference>
<name>A0AAE0G4B3_9CHLO</name>
<keyword evidence="1" id="KW-0677">Repeat</keyword>
<evidence type="ECO:0000256" key="3">
    <source>
        <dbReference type="PROSITE-ProRule" id="PRU00023"/>
    </source>
</evidence>
<dbReference type="Proteomes" id="UP001190700">
    <property type="component" value="Unassembled WGS sequence"/>
</dbReference>
<protein>
    <submittedName>
        <fullName evidence="4">Uncharacterized protein</fullName>
    </submittedName>
</protein>
<feature type="repeat" description="ANK" evidence="3">
    <location>
        <begin position="521"/>
        <end position="553"/>
    </location>
</feature>
<dbReference type="PRINTS" id="PR01415">
    <property type="entry name" value="ANKYRIN"/>
</dbReference>
<evidence type="ECO:0000256" key="2">
    <source>
        <dbReference type="ARBA" id="ARBA00023043"/>
    </source>
</evidence>
<dbReference type="InterPro" id="IPR002110">
    <property type="entry name" value="Ankyrin_rpt"/>
</dbReference>
<feature type="repeat" description="ANK" evidence="3">
    <location>
        <begin position="29"/>
        <end position="61"/>
    </location>
</feature>
<evidence type="ECO:0000313" key="5">
    <source>
        <dbReference type="Proteomes" id="UP001190700"/>
    </source>
</evidence>
<dbReference type="SMART" id="SM00248">
    <property type="entry name" value="ANK"/>
    <property type="match status" value="17"/>
</dbReference>
<dbReference type="SUPFAM" id="SSF48403">
    <property type="entry name" value="Ankyrin repeat"/>
    <property type="match status" value="2"/>
</dbReference>
<evidence type="ECO:0000313" key="4">
    <source>
        <dbReference type="EMBL" id="KAK3271334.1"/>
    </source>
</evidence>
<dbReference type="PROSITE" id="PS50088">
    <property type="entry name" value="ANK_REPEAT"/>
    <property type="match status" value="8"/>
</dbReference>
<keyword evidence="2 3" id="KW-0040">ANK repeat</keyword>
<evidence type="ECO:0000256" key="1">
    <source>
        <dbReference type="ARBA" id="ARBA00022737"/>
    </source>
</evidence>
<gene>
    <name evidence="4" type="ORF">CYMTET_20309</name>
</gene>
<accession>A0AAE0G4B3</accession>
<dbReference type="PROSITE" id="PS50297">
    <property type="entry name" value="ANK_REP_REGION"/>
    <property type="match status" value="6"/>
</dbReference>
<keyword evidence="5" id="KW-1185">Reference proteome</keyword>
<feature type="repeat" description="ANK" evidence="3">
    <location>
        <begin position="420"/>
        <end position="452"/>
    </location>
</feature>
<feature type="repeat" description="ANK" evidence="3">
    <location>
        <begin position="210"/>
        <end position="245"/>
    </location>
</feature>
<proteinExistence type="predicted"/>
<dbReference type="Pfam" id="PF12796">
    <property type="entry name" value="Ank_2"/>
    <property type="match status" value="5"/>
</dbReference>